<dbReference type="Proteomes" id="UP000467322">
    <property type="component" value="Unassembled WGS sequence"/>
</dbReference>
<keyword evidence="4" id="KW-1185">Reference proteome</keyword>
<keyword evidence="1" id="KW-1133">Transmembrane helix</keyword>
<protein>
    <recommendedName>
        <fullName evidence="2">HTH LytTR-type domain-containing protein</fullName>
    </recommendedName>
</protein>
<reference evidence="3 4" key="1">
    <citation type="submission" date="2019-12" db="EMBL/GenBank/DDBJ databases">
        <title>Maritimibacter sp. nov. sp. isolated from sea sand.</title>
        <authorList>
            <person name="Kim J."/>
            <person name="Jeong S.E."/>
            <person name="Jung H.S."/>
            <person name="Jeon C.O."/>
        </authorList>
    </citation>
    <scope>NUCLEOTIDE SEQUENCE [LARGE SCALE GENOMIC DNA]</scope>
    <source>
        <strain evidence="3 4">DP07</strain>
    </source>
</reference>
<dbReference type="RefSeq" id="WP_161352869.1">
    <property type="nucleotide sequence ID" value="NZ_WTUX01000019.1"/>
</dbReference>
<proteinExistence type="predicted"/>
<dbReference type="Pfam" id="PF04397">
    <property type="entry name" value="LytTR"/>
    <property type="match status" value="1"/>
</dbReference>
<comment type="caution">
    <text evidence="3">The sequence shown here is derived from an EMBL/GenBank/DDBJ whole genome shotgun (WGS) entry which is preliminary data.</text>
</comment>
<organism evidence="3 4">
    <name type="scientific">Maritimibacter harenae</name>
    <dbReference type="NCBI Taxonomy" id="2606218"/>
    <lineage>
        <taxon>Bacteria</taxon>
        <taxon>Pseudomonadati</taxon>
        <taxon>Pseudomonadota</taxon>
        <taxon>Alphaproteobacteria</taxon>
        <taxon>Rhodobacterales</taxon>
        <taxon>Roseobacteraceae</taxon>
        <taxon>Maritimibacter</taxon>
    </lineage>
</organism>
<evidence type="ECO:0000313" key="3">
    <source>
        <dbReference type="EMBL" id="MZR14768.1"/>
    </source>
</evidence>
<evidence type="ECO:0000313" key="4">
    <source>
        <dbReference type="Proteomes" id="UP000467322"/>
    </source>
</evidence>
<evidence type="ECO:0000259" key="2">
    <source>
        <dbReference type="PROSITE" id="PS50930"/>
    </source>
</evidence>
<dbReference type="Gene3D" id="2.40.50.1020">
    <property type="entry name" value="LytTr DNA-binding domain"/>
    <property type="match status" value="1"/>
</dbReference>
<dbReference type="PROSITE" id="PS50930">
    <property type="entry name" value="HTH_LYTTR"/>
    <property type="match status" value="1"/>
</dbReference>
<dbReference type="EMBL" id="WTUX01000019">
    <property type="protein sequence ID" value="MZR14768.1"/>
    <property type="molecule type" value="Genomic_DNA"/>
</dbReference>
<sequence>MSDSALQIAKREMQSLATNRVVWVALGATGVILGLAGPFGTGDVMRTLPRLVYWLLVAVSSFFVGSAVATLIAEGLRSLSVNRWIAVSLAGIAAGVVNFVLLLVVNVQVFGPAFLSPDALTGFAVNIAVISVIIAGAYVMIENQLGRDTPRVAEPPRLLARLPVGKRGRLISISVADHYVEVATSAGSALILMRLTDAMAETGDTPGLQVHRSHWVATGEVTAARRDGARAILTLSDGRDIPVSRTYVPAVKEAGLLP</sequence>
<dbReference type="GO" id="GO:0003677">
    <property type="term" value="F:DNA binding"/>
    <property type="evidence" value="ECO:0007669"/>
    <property type="project" value="InterPro"/>
</dbReference>
<feature type="transmembrane region" description="Helical" evidence="1">
    <location>
        <begin position="51"/>
        <end position="72"/>
    </location>
</feature>
<gene>
    <name evidence="3" type="ORF">GQE99_17235</name>
</gene>
<evidence type="ECO:0000256" key="1">
    <source>
        <dbReference type="SAM" id="Phobius"/>
    </source>
</evidence>
<keyword evidence="1" id="KW-0812">Transmembrane</keyword>
<feature type="domain" description="HTH LytTR-type" evidence="2">
    <location>
        <begin position="170"/>
        <end position="257"/>
    </location>
</feature>
<name>A0A845M7V5_9RHOB</name>
<dbReference type="InterPro" id="IPR007492">
    <property type="entry name" value="LytTR_DNA-bd_dom"/>
</dbReference>
<feature type="transmembrane region" description="Helical" evidence="1">
    <location>
        <begin position="21"/>
        <end position="39"/>
    </location>
</feature>
<accession>A0A845M7V5</accession>
<keyword evidence="1" id="KW-0472">Membrane</keyword>
<feature type="transmembrane region" description="Helical" evidence="1">
    <location>
        <begin position="119"/>
        <end position="141"/>
    </location>
</feature>
<feature type="transmembrane region" description="Helical" evidence="1">
    <location>
        <begin position="84"/>
        <end position="107"/>
    </location>
</feature>
<dbReference type="SMART" id="SM00850">
    <property type="entry name" value="LytTR"/>
    <property type="match status" value="1"/>
</dbReference>
<dbReference type="AlphaFoldDB" id="A0A845M7V5"/>